<dbReference type="EMBL" id="GL876976">
    <property type="protein sequence ID" value="KLU91150.1"/>
    <property type="molecule type" value="Genomic_DNA"/>
</dbReference>
<organism evidence="3 4">
    <name type="scientific">Magnaporthiopsis poae (strain ATCC 64411 / 73-15)</name>
    <name type="common">Kentucky bluegrass fungus</name>
    <name type="synonym">Magnaporthe poae</name>
    <dbReference type="NCBI Taxonomy" id="644358"/>
    <lineage>
        <taxon>Eukaryota</taxon>
        <taxon>Fungi</taxon>
        <taxon>Dikarya</taxon>
        <taxon>Ascomycota</taxon>
        <taxon>Pezizomycotina</taxon>
        <taxon>Sordariomycetes</taxon>
        <taxon>Sordariomycetidae</taxon>
        <taxon>Magnaporthales</taxon>
        <taxon>Magnaporthaceae</taxon>
        <taxon>Magnaporthiopsis</taxon>
    </lineage>
</organism>
<dbReference type="VEuPathDB" id="FungiDB:MAPG_09673"/>
<keyword evidence="4" id="KW-1185">Reference proteome</keyword>
<accession>A0A0C4EAJ8</accession>
<evidence type="ECO:0000256" key="1">
    <source>
        <dbReference type="SAM" id="MobiDB-lite"/>
    </source>
</evidence>
<evidence type="ECO:0000313" key="2">
    <source>
        <dbReference type="EMBL" id="KLU91150.1"/>
    </source>
</evidence>
<sequence>MQDGKGCRIKLGSRGWGIFGPERSVWFAGEKDKIQKTQSDAWSRRATRQGIKTKIIKSQCDFLSKESQPRKNRRNKAPLSKRAVEKKKNDGIRMCDGMATHERDPAIARTTRALR</sequence>
<protein>
    <submittedName>
        <fullName evidence="2 3">Uncharacterized protein</fullName>
    </submittedName>
</protein>
<evidence type="ECO:0000313" key="3">
    <source>
        <dbReference type="EnsemblFungi" id="MAPG_09673T0"/>
    </source>
</evidence>
<feature type="region of interest" description="Disordered" evidence="1">
    <location>
        <begin position="60"/>
        <end position="115"/>
    </location>
</feature>
<feature type="compositionally biased region" description="Basic and acidic residues" evidence="1">
    <location>
        <begin position="82"/>
        <end position="106"/>
    </location>
</feature>
<reference evidence="3" key="5">
    <citation type="submission" date="2015-06" db="UniProtKB">
        <authorList>
            <consortium name="EnsemblFungi"/>
        </authorList>
    </citation>
    <scope>IDENTIFICATION</scope>
    <source>
        <strain evidence="3">ATCC 64411</strain>
    </source>
</reference>
<dbReference type="AlphaFoldDB" id="A0A0C4EAJ8"/>
<dbReference type="EMBL" id="ADBL01002478">
    <property type="status" value="NOT_ANNOTATED_CDS"/>
    <property type="molecule type" value="Genomic_DNA"/>
</dbReference>
<reference evidence="2" key="2">
    <citation type="submission" date="2010-05" db="EMBL/GenBank/DDBJ databases">
        <title>The Genome Sequence of Magnaporthe poae strain ATCC 64411.</title>
        <authorList>
            <consortium name="The Broad Institute Genome Sequencing Platform"/>
            <consortium name="Broad Institute Genome Sequencing Center for Infectious Disease"/>
            <person name="Ma L.-J."/>
            <person name="Dead R."/>
            <person name="Young S."/>
            <person name="Zeng Q."/>
            <person name="Koehrsen M."/>
            <person name="Alvarado L."/>
            <person name="Berlin A."/>
            <person name="Chapman S.B."/>
            <person name="Chen Z."/>
            <person name="Freedman E."/>
            <person name="Gellesch M."/>
            <person name="Goldberg J."/>
            <person name="Griggs A."/>
            <person name="Gujja S."/>
            <person name="Heilman E.R."/>
            <person name="Heiman D."/>
            <person name="Hepburn T."/>
            <person name="Howarth C."/>
            <person name="Jen D."/>
            <person name="Larson L."/>
            <person name="Mehta T."/>
            <person name="Neiman D."/>
            <person name="Pearson M."/>
            <person name="Roberts A."/>
            <person name="Saif S."/>
            <person name="Shea T."/>
            <person name="Shenoy N."/>
            <person name="Sisk P."/>
            <person name="Stolte C."/>
            <person name="Sykes S."/>
            <person name="Walk T."/>
            <person name="White J."/>
            <person name="Yandava C."/>
            <person name="Haas B."/>
            <person name="Nusbaum C."/>
            <person name="Birren B."/>
        </authorList>
    </citation>
    <scope>NUCLEOTIDE SEQUENCE</scope>
    <source>
        <strain evidence="2">ATCC 64411</strain>
    </source>
</reference>
<dbReference type="Proteomes" id="UP000011715">
    <property type="component" value="Unassembled WGS sequence"/>
</dbReference>
<dbReference type="EnsemblFungi" id="MAPG_09673T0">
    <property type="protein sequence ID" value="MAPG_09673T0"/>
    <property type="gene ID" value="MAPG_09673"/>
</dbReference>
<proteinExistence type="predicted"/>
<reference evidence="4" key="1">
    <citation type="submission" date="2010-05" db="EMBL/GenBank/DDBJ databases">
        <title>The genome sequence of Magnaporthe poae strain ATCC 64411.</title>
        <authorList>
            <person name="Ma L.-J."/>
            <person name="Dead R."/>
            <person name="Young S."/>
            <person name="Zeng Q."/>
            <person name="Koehrsen M."/>
            <person name="Alvarado L."/>
            <person name="Berlin A."/>
            <person name="Chapman S.B."/>
            <person name="Chen Z."/>
            <person name="Freedman E."/>
            <person name="Gellesch M."/>
            <person name="Goldberg J."/>
            <person name="Griggs A."/>
            <person name="Gujja S."/>
            <person name="Heilman E.R."/>
            <person name="Heiman D."/>
            <person name="Hepburn T."/>
            <person name="Howarth C."/>
            <person name="Jen D."/>
            <person name="Larson L."/>
            <person name="Mehta T."/>
            <person name="Neiman D."/>
            <person name="Pearson M."/>
            <person name="Roberts A."/>
            <person name="Saif S."/>
            <person name="Shea T."/>
            <person name="Shenoy N."/>
            <person name="Sisk P."/>
            <person name="Stolte C."/>
            <person name="Sykes S."/>
            <person name="Walk T."/>
            <person name="White J."/>
            <person name="Yandava C."/>
            <person name="Haas B."/>
            <person name="Nusbaum C."/>
            <person name="Birren B."/>
        </authorList>
    </citation>
    <scope>NUCLEOTIDE SEQUENCE [LARGE SCALE GENOMIC DNA]</scope>
    <source>
        <strain evidence="4">ATCC 64411 / 73-15</strain>
    </source>
</reference>
<name>A0A0C4EAJ8_MAGP6</name>
<reference evidence="3" key="4">
    <citation type="journal article" date="2015" name="G3 (Bethesda)">
        <title>Genome sequences of three phytopathogenic species of the Magnaporthaceae family of fungi.</title>
        <authorList>
            <person name="Okagaki L.H."/>
            <person name="Nunes C.C."/>
            <person name="Sailsbery J."/>
            <person name="Clay B."/>
            <person name="Brown D."/>
            <person name="John T."/>
            <person name="Oh Y."/>
            <person name="Young N."/>
            <person name="Fitzgerald M."/>
            <person name="Haas B.J."/>
            <person name="Zeng Q."/>
            <person name="Young S."/>
            <person name="Adiconis X."/>
            <person name="Fan L."/>
            <person name="Levin J.Z."/>
            <person name="Mitchell T.K."/>
            <person name="Okubara P.A."/>
            <person name="Farman M.L."/>
            <person name="Kohn L.M."/>
            <person name="Birren B."/>
            <person name="Ma L.-J."/>
            <person name="Dean R.A."/>
        </authorList>
    </citation>
    <scope>NUCLEOTIDE SEQUENCE</scope>
    <source>
        <strain evidence="3">ATCC 64411 / 73-15</strain>
    </source>
</reference>
<evidence type="ECO:0000313" key="4">
    <source>
        <dbReference type="Proteomes" id="UP000011715"/>
    </source>
</evidence>
<gene>
    <name evidence="2" type="ORF">MAPG_09673</name>
</gene>
<reference evidence="2" key="3">
    <citation type="submission" date="2011-03" db="EMBL/GenBank/DDBJ databases">
        <title>Annotation of Magnaporthe poae ATCC 64411.</title>
        <authorList>
            <person name="Ma L.-J."/>
            <person name="Dead R."/>
            <person name="Young S.K."/>
            <person name="Zeng Q."/>
            <person name="Gargeya S."/>
            <person name="Fitzgerald M."/>
            <person name="Haas B."/>
            <person name="Abouelleil A."/>
            <person name="Alvarado L."/>
            <person name="Arachchi H.M."/>
            <person name="Berlin A."/>
            <person name="Brown A."/>
            <person name="Chapman S.B."/>
            <person name="Chen Z."/>
            <person name="Dunbar C."/>
            <person name="Freedman E."/>
            <person name="Gearin G."/>
            <person name="Gellesch M."/>
            <person name="Goldberg J."/>
            <person name="Griggs A."/>
            <person name="Gujja S."/>
            <person name="Heiman D."/>
            <person name="Howarth C."/>
            <person name="Larson L."/>
            <person name="Lui A."/>
            <person name="MacDonald P.J.P."/>
            <person name="Mehta T."/>
            <person name="Montmayeur A."/>
            <person name="Murphy C."/>
            <person name="Neiman D."/>
            <person name="Pearson M."/>
            <person name="Priest M."/>
            <person name="Roberts A."/>
            <person name="Saif S."/>
            <person name="Shea T."/>
            <person name="Shenoy N."/>
            <person name="Sisk P."/>
            <person name="Stolte C."/>
            <person name="Sykes S."/>
            <person name="Yandava C."/>
            <person name="Wortman J."/>
            <person name="Nusbaum C."/>
            <person name="Birren B."/>
        </authorList>
    </citation>
    <scope>NUCLEOTIDE SEQUENCE</scope>
    <source>
        <strain evidence="2">ATCC 64411</strain>
    </source>
</reference>